<evidence type="ECO:0000256" key="5">
    <source>
        <dbReference type="SAM" id="Phobius"/>
    </source>
</evidence>
<dbReference type="GO" id="GO:0016020">
    <property type="term" value="C:membrane"/>
    <property type="evidence" value="ECO:0007669"/>
    <property type="project" value="UniProtKB-SubCell"/>
</dbReference>
<evidence type="ECO:0000313" key="6">
    <source>
        <dbReference type="Proteomes" id="UP000694867"/>
    </source>
</evidence>
<keyword evidence="3 5" id="KW-1133">Transmembrane helix</keyword>
<keyword evidence="4 5" id="KW-0472">Membrane</keyword>
<feature type="transmembrane region" description="Helical" evidence="5">
    <location>
        <begin position="50"/>
        <end position="73"/>
    </location>
</feature>
<dbReference type="GeneID" id="114828196"/>
<keyword evidence="6" id="KW-1185">Reference proteome</keyword>
<keyword evidence="2 5" id="KW-0812">Transmembrane</keyword>
<name>A0AAJ7WIE8_9ACAR</name>
<sequence>MEDFNRHNIHALEMNHVDFDRYDRRASSVATVEQLETQDQKVKNQQLANAAYIGLLTIIISFVSAFVLLASFMTAEWEFLLHDRQAILNLTSSGLPENILSIASPEWSDNVVKVEIRVVERIDPLDPNSSTTEKNRTTYLVDLRAGIYQACIVLPEQERIHAERVGAFPSCVSYLALTEDINRKRLVDLYPWLEKMRNLAISCSLVTLILVASTILLGAFGLVFKQLSALMVTGVLFLMAGIFGIFTYCFMIFRRNHQHGVHTGTAYDKFLMTNPILTKYRHYEGGWAAQLGAFGIFLCFASSAMWLLLARCLIR</sequence>
<dbReference type="AlphaFoldDB" id="A0AAJ7WIE8"/>
<dbReference type="Gene3D" id="1.20.140.150">
    <property type="match status" value="1"/>
</dbReference>
<dbReference type="Pfam" id="PF13903">
    <property type="entry name" value="Claudin_2"/>
    <property type="match status" value="1"/>
</dbReference>
<gene>
    <name evidence="7" type="primary">LOC114828196</name>
</gene>
<evidence type="ECO:0000256" key="4">
    <source>
        <dbReference type="ARBA" id="ARBA00023136"/>
    </source>
</evidence>
<dbReference type="Proteomes" id="UP000694867">
    <property type="component" value="Unplaced"/>
</dbReference>
<dbReference type="InterPro" id="IPR004031">
    <property type="entry name" value="PMP22/EMP/MP20/Claudin"/>
</dbReference>
<evidence type="ECO:0000313" key="7">
    <source>
        <dbReference type="RefSeq" id="XP_028967128.1"/>
    </source>
</evidence>
<reference evidence="7" key="1">
    <citation type="submission" date="2025-08" db="UniProtKB">
        <authorList>
            <consortium name="RefSeq"/>
        </authorList>
    </citation>
    <scope>IDENTIFICATION</scope>
</reference>
<evidence type="ECO:0000256" key="1">
    <source>
        <dbReference type="ARBA" id="ARBA00004141"/>
    </source>
</evidence>
<feature type="transmembrane region" description="Helical" evidence="5">
    <location>
        <begin position="199"/>
        <end position="223"/>
    </location>
</feature>
<feature type="transmembrane region" description="Helical" evidence="5">
    <location>
        <begin position="230"/>
        <end position="253"/>
    </location>
</feature>
<evidence type="ECO:0000256" key="2">
    <source>
        <dbReference type="ARBA" id="ARBA00022692"/>
    </source>
</evidence>
<evidence type="ECO:0000256" key="3">
    <source>
        <dbReference type="ARBA" id="ARBA00022989"/>
    </source>
</evidence>
<accession>A0AAJ7WIE8</accession>
<feature type="transmembrane region" description="Helical" evidence="5">
    <location>
        <begin position="287"/>
        <end position="309"/>
    </location>
</feature>
<comment type="subcellular location">
    <subcellularLocation>
        <location evidence="1">Membrane</location>
        <topology evidence="1">Multi-pass membrane protein</topology>
    </subcellularLocation>
</comment>
<dbReference type="RefSeq" id="XP_028967128.1">
    <property type="nucleotide sequence ID" value="XM_029111295.1"/>
</dbReference>
<protein>
    <submittedName>
        <fullName evidence="7">Uncharacterized protein LOC114828196</fullName>
    </submittedName>
</protein>
<dbReference type="KEGG" id="goe:114828196"/>
<organism evidence="6 7">
    <name type="scientific">Galendromus occidentalis</name>
    <name type="common">western predatory mite</name>
    <dbReference type="NCBI Taxonomy" id="34638"/>
    <lineage>
        <taxon>Eukaryota</taxon>
        <taxon>Metazoa</taxon>
        <taxon>Ecdysozoa</taxon>
        <taxon>Arthropoda</taxon>
        <taxon>Chelicerata</taxon>
        <taxon>Arachnida</taxon>
        <taxon>Acari</taxon>
        <taxon>Parasitiformes</taxon>
        <taxon>Mesostigmata</taxon>
        <taxon>Gamasina</taxon>
        <taxon>Phytoseioidea</taxon>
        <taxon>Phytoseiidae</taxon>
        <taxon>Typhlodrominae</taxon>
        <taxon>Galendromus</taxon>
    </lineage>
</organism>
<proteinExistence type="predicted"/>